<protein>
    <submittedName>
        <fullName evidence="2">Uncharacterized protein</fullName>
    </submittedName>
</protein>
<dbReference type="EMBL" id="AOIJ01000034">
    <property type="protein sequence ID" value="ELY82720.1"/>
    <property type="molecule type" value="Genomic_DNA"/>
</dbReference>
<organism evidence="2 3">
    <name type="scientific">Natrinema gari JCM 14663</name>
    <dbReference type="NCBI Taxonomy" id="1230459"/>
    <lineage>
        <taxon>Archaea</taxon>
        <taxon>Methanobacteriati</taxon>
        <taxon>Methanobacteriota</taxon>
        <taxon>Stenosarchaea group</taxon>
        <taxon>Halobacteria</taxon>
        <taxon>Halobacteriales</taxon>
        <taxon>Natrialbaceae</taxon>
        <taxon>Natrinema</taxon>
    </lineage>
</organism>
<name>L9Z876_9EURY</name>
<evidence type="ECO:0000313" key="2">
    <source>
        <dbReference type="EMBL" id="ELY82720.1"/>
    </source>
</evidence>
<sequence>MYTRGEDDITLVSLLQSTVLRRPCRIAAVCRSPPTATDGSGHDQWEAIRSRVRSPNADGSLPLECRTFRRAVAVVPRDRGETRLVSVSLDLGPKNETENRSRGKRPRTERHAAAGVTSAGIETACERVN</sequence>
<accession>L9Z876</accession>
<proteinExistence type="predicted"/>
<feature type="region of interest" description="Disordered" evidence="1">
    <location>
        <begin position="88"/>
        <end position="129"/>
    </location>
</feature>
<evidence type="ECO:0000313" key="3">
    <source>
        <dbReference type="Proteomes" id="UP000011592"/>
    </source>
</evidence>
<comment type="caution">
    <text evidence="2">The sequence shown here is derived from an EMBL/GenBank/DDBJ whole genome shotgun (WGS) entry which is preliminary data.</text>
</comment>
<gene>
    <name evidence="2" type="ORF">C486_04188</name>
</gene>
<reference evidence="2 3" key="1">
    <citation type="journal article" date="2014" name="PLoS Genet.">
        <title>Phylogenetically driven sequencing of extremely halophilic archaea reveals strategies for static and dynamic osmo-response.</title>
        <authorList>
            <person name="Becker E.A."/>
            <person name="Seitzer P.M."/>
            <person name="Tritt A."/>
            <person name="Larsen D."/>
            <person name="Krusor M."/>
            <person name="Yao A.I."/>
            <person name="Wu D."/>
            <person name="Madern D."/>
            <person name="Eisen J.A."/>
            <person name="Darling A.E."/>
            <person name="Facciotti M.T."/>
        </authorList>
    </citation>
    <scope>NUCLEOTIDE SEQUENCE [LARGE SCALE GENOMIC DNA]</scope>
    <source>
        <strain evidence="2 3">JCM 14663</strain>
    </source>
</reference>
<keyword evidence="3" id="KW-1185">Reference proteome</keyword>
<dbReference type="Proteomes" id="UP000011592">
    <property type="component" value="Unassembled WGS sequence"/>
</dbReference>
<evidence type="ECO:0000256" key="1">
    <source>
        <dbReference type="SAM" id="MobiDB-lite"/>
    </source>
</evidence>
<dbReference type="AlphaFoldDB" id="L9Z876"/>